<dbReference type="EMBL" id="JASDDK010000002">
    <property type="protein sequence ID" value="MDN3492787.1"/>
    <property type="molecule type" value="Genomic_DNA"/>
</dbReference>
<accession>A0ABT7ZUY0</accession>
<reference evidence="1 2" key="1">
    <citation type="journal article" date="2023" name="Int. J. Syst. Evol. Microbiol.">
        <title>Winogradskyella bathintestinalis sp. nov., isolated from the intestine of the deep-sea loosejaw dragonfish, Malacosteus niger.</title>
        <authorList>
            <person name="Uniacke-Lowe S."/>
            <person name="Johnson C.N."/>
            <person name="Stanton C."/>
            <person name="Hill C."/>
            <person name="Ross P."/>
        </authorList>
    </citation>
    <scope>NUCLEOTIDE SEQUENCE [LARGE SCALE GENOMIC DNA]</scope>
    <source>
        <strain evidence="1 2">APC 3343</strain>
    </source>
</reference>
<evidence type="ECO:0000313" key="2">
    <source>
        <dbReference type="Proteomes" id="UP001231197"/>
    </source>
</evidence>
<proteinExistence type="predicted"/>
<keyword evidence="2" id="KW-1185">Reference proteome</keyword>
<evidence type="ECO:0000313" key="1">
    <source>
        <dbReference type="EMBL" id="MDN3492787.1"/>
    </source>
</evidence>
<protein>
    <submittedName>
        <fullName evidence="1">Uncharacterized protein</fullName>
    </submittedName>
</protein>
<comment type="caution">
    <text evidence="1">The sequence shown here is derived from an EMBL/GenBank/DDBJ whole genome shotgun (WGS) entry which is preliminary data.</text>
</comment>
<sequence>MTRIKTKEIEQLQIERFISNVKHGIIFQTLEASETPDFTAETTDKIISIEHTRFINNQSKMIEVYRQSIIDAARLKFEDKYDVDLQCMFRYSDAVMDKRHFKNHYIDLFFNLVETIYLANKGRDFRVCTKHCKLENEFVDSINVSSDTTWSNWQSVGAYLVKPIDYKDVQRVINQKASLITQYPNNIDEKWLVIIAGLGHRSSGYRFDLLDKSSIDKNGFDRIYFFDDRSEDTIEIV</sequence>
<organism evidence="1 2">
    <name type="scientific">Winogradskyella bathintestinalis</name>
    <dbReference type="NCBI Taxonomy" id="3035208"/>
    <lineage>
        <taxon>Bacteria</taxon>
        <taxon>Pseudomonadati</taxon>
        <taxon>Bacteroidota</taxon>
        <taxon>Flavobacteriia</taxon>
        <taxon>Flavobacteriales</taxon>
        <taxon>Flavobacteriaceae</taxon>
        <taxon>Winogradskyella</taxon>
    </lineage>
</organism>
<name>A0ABT7ZUY0_9FLAO</name>
<dbReference type="Proteomes" id="UP001231197">
    <property type="component" value="Unassembled WGS sequence"/>
</dbReference>
<gene>
    <name evidence="1" type="ORF">QMA06_08640</name>
</gene>
<dbReference type="RefSeq" id="WP_290206434.1">
    <property type="nucleotide sequence ID" value="NZ_JASDDK010000002.1"/>
</dbReference>